<proteinExistence type="predicted"/>
<evidence type="ECO:0008006" key="2">
    <source>
        <dbReference type="Google" id="ProtNLM"/>
    </source>
</evidence>
<gene>
    <name evidence="1" type="ORF">LCGC14_2653060</name>
</gene>
<dbReference type="EMBL" id="LAZR01046065">
    <property type="protein sequence ID" value="KKK97406.1"/>
    <property type="molecule type" value="Genomic_DNA"/>
</dbReference>
<dbReference type="Gene3D" id="3.40.50.720">
    <property type="entry name" value="NAD(P)-binding Rossmann-like Domain"/>
    <property type="match status" value="1"/>
</dbReference>
<protein>
    <recommendedName>
        <fullName evidence="2">FdrA domain protein</fullName>
    </recommendedName>
</protein>
<evidence type="ECO:0000313" key="1">
    <source>
        <dbReference type="EMBL" id="KKK97406.1"/>
    </source>
</evidence>
<accession>A0A0F9CLB3</accession>
<reference evidence="1" key="1">
    <citation type="journal article" date="2015" name="Nature">
        <title>Complex archaea that bridge the gap between prokaryotes and eukaryotes.</title>
        <authorList>
            <person name="Spang A."/>
            <person name="Saw J.H."/>
            <person name="Jorgensen S.L."/>
            <person name="Zaremba-Niedzwiedzka K."/>
            <person name="Martijn J."/>
            <person name="Lind A.E."/>
            <person name="van Eijk R."/>
            <person name="Schleper C."/>
            <person name="Guy L."/>
            <person name="Ettema T.J."/>
        </authorList>
    </citation>
    <scope>NUCLEOTIDE SEQUENCE</scope>
</reference>
<name>A0A0F9CLB3_9ZZZZ</name>
<dbReference type="AlphaFoldDB" id="A0A0F9CLB3"/>
<sequence>MTEKEKLFKKELKVINIGIEMFADDLEKQNVDVIHVNWRPPAGGDLDILKFLEKLEGS</sequence>
<comment type="caution">
    <text evidence="1">The sequence shown here is derived from an EMBL/GenBank/DDBJ whole genome shotgun (WGS) entry which is preliminary data.</text>
</comment>
<organism evidence="1">
    <name type="scientific">marine sediment metagenome</name>
    <dbReference type="NCBI Taxonomy" id="412755"/>
    <lineage>
        <taxon>unclassified sequences</taxon>
        <taxon>metagenomes</taxon>
        <taxon>ecological metagenomes</taxon>
    </lineage>
</organism>